<proteinExistence type="predicted"/>
<feature type="transmembrane region" description="Helical" evidence="1">
    <location>
        <begin position="916"/>
        <end position="938"/>
    </location>
</feature>
<keyword evidence="1" id="KW-1133">Transmembrane helix</keyword>
<keyword evidence="1" id="KW-0472">Membrane</keyword>
<evidence type="ECO:0000256" key="1">
    <source>
        <dbReference type="SAM" id="Phobius"/>
    </source>
</evidence>
<dbReference type="Gene3D" id="3.30.70.1320">
    <property type="entry name" value="Multidrug efflux transporter AcrB pore domain like"/>
    <property type="match status" value="1"/>
</dbReference>
<feature type="transmembrane region" description="Helical" evidence="1">
    <location>
        <begin position="1023"/>
        <end position="1046"/>
    </location>
</feature>
<dbReference type="SUPFAM" id="SSF82866">
    <property type="entry name" value="Multidrug efflux transporter AcrB transmembrane domain"/>
    <property type="match status" value="2"/>
</dbReference>
<comment type="caution">
    <text evidence="2">The sequence shown here is derived from an EMBL/GenBank/DDBJ whole genome shotgun (WGS) entry which is preliminary data.</text>
</comment>
<dbReference type="SUPFAM" id="SSF82714">
    <property type="entry name" value="Multidrug efflux transporter AcrB TolC docking domain, DN and DC subdomains"/>
    <property type="match status" value="2"/>
</dbReference>
<feature type="transmembrane region" description="Helical" evidence="1">
    <location>
        <begin position="458"/>
        <end position="484"/>
    </location>
</feature>
<feature type="transmembrane region" description="Helical" evidence="1">
    <location>
        <begin position="330"/>
        <end position="349"/>
    </location>
</feature>
<keyword evidence="1" id="KW-0812">Transmembrane</keyword>
<dbReference type="RefSeq" id="WP_166151669.1">
    <property type="nucleotide sequence ID" value="NZ_JAAOIW010000005.1"/>
</dbReference>
<dbReference type="PRINTS" id="PR00702">
    <property type="entry name" value="ACRIFLAVINRP"/>
</dbReference>
<dbReference type="Proteomes" id="UP001165962">
    <property type="component" value="Unassembled WGS sequence"/>
</dbReference>
<dbReference type="PANTHER" id="PTHR32063">
    <property type="match status" value="1"/>
</dbReference>
<feature type="transmembrane region" description="Helical" evidence="1">
    <location>
        <begin position="356"/>
        <end position="376"/>
    </location>
</feature>
<feature type="transmembrane region" description="Helical" evidence="1">
    <location>
        <begin position="12"/>
        <end position="30"/>
    </location>
</feature>
<feature type="transmembrane region" description="Helical" evidence="1">
    <location>
        <begin position="995"/>
        <end position="1017"/>
    </location>
</feature>
<dbReference type="EMBL" id="JAAOIW010000005">
    <property type="protein sequence ID" value="NHN31550.1"/>
    <property type="molecule type" value="Genomic_DNA"/>
</dbReference>
<evidence type="ECO:0000313" key="3">
    <source>
        <dbReference type="Proteomes" id="UP001165962"/>
    </source>
</evidence>
<dbReference type="InterPro" id="IPR027463">
    <property type="entry name" value="AcrB_DN_DC_subdom"/>
</dbReference>
<feature type="transmembrane region" description="Helical" evidence="1">
    <location>
        <begin position="382"/>
        <end position="405"/>
    </location>
</feature>
<protein>
    <submittedName>
        <fullName evidence="2">Efflux RND transporter permease subunit</fullName>
    </submittedName>
</protein>
<feature type="transmembrane region" description="Helical" evidence="1">
    <location>
        <begin position="426"/>
        <end position="446"/>
    </location>
</feature>
<dbReference type="Gene3D" id="3.30.2090.10">
    <property type="entry name" value="Multidrug efflux transporter AcrB TolC docking domain, DN and DC subdomains"/>
    <property type="match status" value="2"/>
</dbReference>
<gene>
    <name evidence="2" type="ORF">G9U52_17090</name>
</gene>
<sequence length="1068" mass="117422">MIEKLIKYRKVTLLFFVVAVLMGIVNVFTLKQRENPEVDLTTAVVRTIYPGASPEKVEQFVTHPLEQKIKEMSEISILNSTSMANVSVITVEIHPNDIKRTWDTLRQKVQSAESELPAEANKPVVNNELDKIAEQILHFVVESPEQLEPLRPVMELWKKQLSTLSGVSNVEIVGLAEQEVAILIDTEKLDTFKLPWSAVAQALMNRHDRVPLGMVDQTAKSYYVNMPGEWKSADDVANTDILGLPGGNTLKIKDVGDIKLRPKKQEISIIHNGKPALDLVINAEKGADIPSLQKRIDIKVAEIQKSLPSEVQLVSLFTQKESLDHLFSDLAQELLIGIAVVIVVCSLGLTFGTSWVVALAIPISITVGFIPVEFLGIDLNQITIVGIVIVLGILVDDAIVVNDNIQRRLQLGDSPAQASLQGSRDVAVSILTATICTAAAFLPLLFLEGNIGSFIRPLPVVISLTLAASMMMSLTIIPIFRQWVGERALHKKQRKLTSAEGLKVSLDLDTRPSPSAGLGIENAAAFKDASKQEELSPGLLGRPIQRLSSFYSKQIYLFLKRPLLTGIAALLIGTSSFGLLPLLGVQYFPPAEKDEMLIDFKLPTGRIFAETEFTMRKAADWLQEQDGVKFVSAYSGRATPKFYYSESDRSGTNVGQLFVKIDPTVIQTTKVISEWRQGLKQLLPEEIEITPRELEQGPPVGAPIAIRISGDDLEQLRQLSNDVQDMLKQIPGTSSVSDDVGSDMLTFEVQADPAKLSLFAVTDKDLTRTIRIATEGLEVASMQQGDKLIDVTLYAKAFTADPLETMKKMYVPTQNGGTVAVKELGDIRPSTMIKAIHHRNQSRTVIVRSYTQDRLPDDVVKEVMAKLNNYSFPSGYTVEFGGENEERNDAFIAIGKLSIIVVLLIYILMVMQFYSLTIPLLILSTVYLAAGGAVIGLYLTDSPIGFMALMGLVSLAGIVVRNGIILIEFIEQARKRGLPLHEAVAEAGRARLRPILLTMATAIGGLLPMTIMGGNLWRPMGITIISGLLYSTLLTLIVVPSLFVILETWREKRAARRGIIIHEPTNKA</sequence>
<dbReference type="Pfam" id="PF00873">
    <property type="entry name" value="ACR_tran"/>
    <property type="match status" value="2"/>
</dbReference>
<name>A0ABX0J5E6_9BACL</name>
<dbReference type="Gene3D" id="1.20.1640.10">
    <property type="entry name" value="Multidrug efflux transporter AcrB transmembrane domain"/>
    <property type="match status" value="2"/>
</dbReference>
<feature type="transmembrane region" description="Helical" evidence="1">
    <location>
        <begin position="563"/>
        <end position="588"/>
    </location>
</feature>
<dbReference type="InterPro" id="IPR001036">
    <property type="entry name" value="Acrflvin-R"/>
</dbReference>
<feature type="transmembrane region" description="Helical" evidence="1">
    <location>
        <begin position="944"/>
        <end position="967"/>
    </location>
</feature>
<dbReference type="Gene3D" id="3.30.70.1440">
    <property type="entry name" value="Multidrug efflux transporter AcrB pore domain"/>
    <property type="match status" value="1"/>
</dbReference>
<dbReference type="PANTHER" id="PTHR32063:SF18">
    <property type="entry name" value="CATION EFFLUX SYSTEM PROTEIN"/>
    <property type="match status" value="1"/>
</dbReference>
<evidence type="ECO:0000313" key="2">
    <source>
        <dbReference type="EMBL" id="NHN31550.1"/>
    </source>
</evidence>
<dbReference type="SUPFAM" id="SSF82693">
    <property type="entry name" value="Multidrug efflux transporter AcrB pore domain, PN1, PN2, PC1 and PC2 subdomains"/>
    <property type="match status" value="2"/>
</dbReference>
<organism evidence="2 3">
    <name type="scientific">Paenibacillus agricola</name>
    <dbReference type="NCBI Taxonomy" id="2716264"/>
    <lineage>
        <taxon>Bacteria</taxon>
        <taxon>Bacillati</taxon>
        <taxon>Bacillota</taxon>
        <taxon>Bacilli</taxon>
        <taxon>Bacillales</taxon>
        <taxon>Paenibacillaceae</taxon>
        <taxon>Paenibacillus</taxon>
    </lineage>
</organism>
<accession>A0ABX0J5E6</accession>
<keyword evidence="3" id="KW-1185">Reference proteome</keyword>
<reference evidence="2" key="1">
    <citation type="submission" date="2020-03" db="EMBL/GenBank/DDBJ databases">
        <title>Draft sequencing of Paenibacilllus sp. S3N08.</title>
        <authorList>
            <person name="Kim D.-U."/>
        </authorList>
    </citation>
    <scope>NUCLEOTIDE SEQUENCE</scope>
    <source>
        <strain evidence="2">S3N08</strain>
    </source>
</reference>
<feature type="transmembrane region" description="Helical" evidence="1">
    <location>
        <begin position="890"/>
        <end position="909"/>
    </location>
</feature>
<dbReference type="Gene3D" id="3.30.70.1430">
    <property type="entry name" value="Multidrug efflux transporter AcrB pore domain"/>
    <property type="match status" value="2"/>
</dbReference>